<gene>
    <name evidence="1" type="ORF">BKG61_27675</name>
</gene>
<evidence type="ECO:0000313" key="2">
    <source>
        <dbReference type="Proteomes" id="UP000179636"/>
    </source>
</evidence>
<sequence length="70" mass="7719">MHPISAGERVEFRLWPNDQPYIGTVAEVREAVPQADPRIRRVDNEAHALVDVDTGGQAAVALSELRKIEG</sequence>
<accession>A0A1S1JU53</accession>
<comment type="caution">
    <text evidence="1">The sequence shown here is derived from an EMBL/GenBank/DDBJ whole genome shotgun (WGS) entry which is preliminary data.</text>
</comment>
<dbReference type="Proteomes" id="UP000179636">
    <property type="component" value="Unassembled WGS sequence"/>
</dbReference>
<evidence type="ECO:0008006" key="3">
    <source>
        <dbReference type="Google" id="ProtNLM"/>
    </source>
</evidence>
<dbReference type="STRING" id="1908205.BKG60_04775"/>
<name>A0A1Q9WFV2_9MYCO</name>
<protein>
    <recommendedName>
        <fullName evidence="3">Hypervirulence associated protein TUDOR domain-containing protein</fullName>
    </recommendedName>
</protein>
<proteinExistence type="predicted"/>
<accession>A0A1Q9WFV2</accession>
<reference evidence="1 2" key="1">
    <citation type="submission" date="2016-10" db="EMBL/GenBank/DDBJ databases">
        <title>Evaluation of Human, Animal and Environmental Mycobacterium chelonae Isolates by Core Genome Phylogenomic Analysis, Targeted Gene Comparison, and Anti-microbial Susceptibility Patterns: A Tale of Mistaken Identities.</title>
        <authorList>
            <person name="Fogelson S.B."/>
            <person name="Camus A.C."/>
            <person name="Lorenz W."/>
            <person name="Vasireddy R."/>
            <person name="Vasireddy S."/>
            <person name="Smith T."/>
            <person name="Brown-Elliott B.A."/>
            <person name="Wallace R.J.Jr."/>
            <person name="Hasan N.A."/>
            <person name="Reischl U."/>
            <person name="Sanchez S."/>
        </authorList>
    </citation>
    <scope>NUCLEOTIDE SEQUENCE [LARGE SCALE GENOMIC DNA]</scope>
    <source>
        <strain evidence="1 2">24999</strain>
    </source>
</reference>
<organism evidence="1 2">
    <name type="scientific">Mycobacterium syngnathidarum</name>
    <dbReference type="NCBI Taxonomy" id="1908205"/>
    <lineage>
        <taxon>Bacteria</taxon>
        <taxon>Bacillati</taxon>
        <taxon>Actinomycetota</taxon>
        <taxon>Actinomycetes</taxon>
        <taxon>Mycobacteriales</taxon>
        <taxon>Mycobacteriaceae</taxon>
        <taxon>Mycobacterium</taxon>
    </lineage>
</organism>
<dbReference type="EMBL" id="MLHV01000042">
    <property type="protein sequence ID" value="OHT88324.1"/>
    <property type="molecule type" value="Genomic_DNA"/>
</dbReference>
<evidence type="ECO:0000313" key="1">
    <source>
        <dbReference type="EMBL" id="OHT88324.1"/>
    </source>
</evidence>
<keyword evidence="2" id="KW-1185">Reference proteome</keyword>
<dbReference type="AlphaFoldDB" id="A0A1Q9WFV2"/>